<dbReference type="AlphaFoldDB" id="A0A5B9QNQ6"/>
<name>A0A5B9QNQ6_9BACT</name>
<dbReference type="Proteomes" id="UP000325286">
    <property type="component" value="Chromosome"/>
</dbReference>
<sequence length="145" mass="16393">MALGMAHGGWCPRGRLAEDGVVPSRYELEENDSRDYTVRTEQNVLDSDATLIVYEGRLKGGTLLTRRLAQRLRRPYLLVRIDKPWSAPTVWKWFDECCPRTLNVAGPRESTSPGIYERALQALLRILERPSLNHSGQTSGSVEQP</sequence>
<dbReference type="Pfam" id="PF12694">
    <property type="entry name" value="cpYpsA"/>
    <property type="match status" value="1"/>
</dbReference>
<dbReference type="KEGG" id="rul:UC8_27540"/>
<dbReference type="EMBL" id="CP042914">
    <property type="protein sequence ID" value="QEG40737.1"/>
    <property type="molecule type" value="Genomic_DNA"/>
</dbReference>
<proteinExistence type="predicted"/>
<organism evidence="1 2">
    <name type="scientific">Roseimaritima ulvae</name>
    <dbReference type="NCBI Taxonomy" id="980254"/>
    <lineage>
        <taxon>Bacteria</taxon>
        <taxon>Pseudomonadati</taxon>
        <taxon>Planctomycetota</taxon>
        <taxon>Planctomycetia</taxon>
        <taxon>Pirellulales</taxon>
        <taxon>Pirellulaceae</taxon>
        <taxon>Roseimaritima</taxon>
    </lineage>
</organism>
<reference evidence="1 2" key="1">
    <citation type="submission" date="2019-08" db="EMBL/GenBank/DDBJ databases">
        <title>Deep-cultivation of Planctomycetes and their phenomic and genomic characterization uncovers novel biology.</title>
        <authorList>
            <person name="Wiegand S."/>
            <person name="Jogler M."/>
            <person name="Boedeker C."/>
            <person name="Pinto D."/>
            <person name="Vollmers J."/>
            <person name="Rivas-Marin E."/>
            <person name="Kohn T."/>
            <person name="Peeters S.H."/>
            <person name="Heuer A."/>
            <person name="Rast P."/>
            <person name="Oberbeckmann S."/>
            <person name="Bunk B."/>
            <person name="Jeske O."/>
            <person name="Meyerdierks A."/>
            <person name="Storesund J.E."/>
            <person name="Kallscheuer N."/>
            <person name="Luecker S."/>
            <person name="Lage O.M."/>
            <person name="Pohl T."/>
            <person name="Merkel B.J."/>
            <person name="Hornburger P."/>
            <person name="Mueller R.-W."/>
            <person name="Bruemmer F."/>
            <person name="Labrenz M."/>
            <person name="Spormann A.M."/>
            <person name="Op den Camp H."/>
            <person name="Overmann J."/>
            <person name="Amann R."/>
            <person name="Jetten M.S.M."/>
            <person name="Mascher T."/>
            <person name="Medema M.H."/>
            <person name="Devos D.P."/>
            <person name="Kaster A.-K."/>
            <person name="Ovreas L."/>
            <person name="Rohde M."/>
            <person name="Galperin M.Y."/>
            <person name="Jogler C."/>
        </authorList>
    </citation>
    <scope>NUCLEOTIDE SEQUENCE [LARGE SCALE GENOMIC DNA]</scope>
    <source>
        <strain evidence="1 2">UC8</strain>
    </source>
</reference>
<keyword evidence="2" id="KW-1185">Reference proteome</keyword>
<gene>
    <name evidence="1" type="ORF">UC8_27540</name>
</gene>
<dbReference type="Gene3D" id="3.40.50.450">
    <property type="match status" value="1"/>
</dbReference>
<accession>A0A5B9QNQ6</accession>
<evidence type="ECO:0000313" key="2">
    <source>
        <dbReference type="Proteomes" id="UP000325286"/>
    </source>
</evidence>
<protein>
    <submittedName>
        <fullName evidence="1">Molybdenum carrier</fullName>
    </submittedName>
</protein>
<evidence type="ECO:0000313" key="1">
    <source>
        <dbReference type="EMBL" id="QEG40737.1"/>
    </source>
</evidence>
<dbReference type="InterPro" id="IPR024755">
    <property type="entry name" value="cpYpsA"/>
</dbReference>